<accession>A0A381TD86</accession>
<feature type="non-terminal residue" evidence="1">
    <location>
        <position position="1"/>
    </location>
</feature>
<organism evidence="1">
    <name type="scientific">marine metagenome</name>
    <dbReference type="NCBI Taxonomy" id="408172"/>
    <lineage>
        <taxon>unclassified sequences</taxon>
        <taxon>metagenomes</taxon>
        <taxon>ecological metagenomes</taxon>
    </lineage>
</organism>
<reference evidence="1" key="1">
    <citation type="submission" date="2018-05" db="EMBL/GenBank/DDBJ databases">
        <authorList>
            <person name="Lanie J.A."/>
            <person name="Ng W.-L."/>
            <person name="Kazmierczak K.M."/>
            <person name="Andrzejewski T.M."/>
            <person name="Davidsen T.M."/>
            <person name="Wayne K.J."/>
            <person name="Tettelin H."/>
            <person name="Glass J.I."/>
            <person name="Rusch D."/>
            <person name="Podicherti R."/>
            <person name="Tsui H.-C.T."/>
            <person name="Winkler M.E."/>
        </authorList>
    </citation>
    <scope>NUCLEOTIDE SEQUENCE</scope>
</reference>
<name>A0A381TD86_9ZZZZ</name>
<dbReference type="AlphaFoldDB" id="A0A381TD86"/>
<evidence type="ECO:0000313" key="1">
    <source>
        <dbReference type="EMBL" id="SVA14122.1"/>
    </source>
</evidence>
<proteinExistence type="predicted"/>
<gene>
    <name evidence="1" type="ORF">METZ01_LOCUS66976</name>
</gene>
<sequence length="117" mass="13009">VLLVFINAQIIELNNKKVTILKDEVVIEVRGLVCSFCAVGLQGGLSSLHNVDKEKYNNGVLVDIEHHFAVIAEISGKDINIDEALTMITKSGYEVFTVYTNRSGEKVEVRNFEVNNN</sequence>
<dbReference type="EMBL" id="UINC01004410">
    <property type="protein sequence ID" value="SVA14122.1"/>
    <property type="molecule type" value="Genomic_DNA"/>
</dbReference>
<protein>
    <submittedName>
        <fullName evidence="1">Uncharacterized protein</fullName>
    </submittedName>
</protein>